<dbReference type="EMBL" id="JAFMYU010000002">
    <property type="protein sequence ID" value="MBO0930037.1"/>
    <property type="molecule type" value="Genomic_DNA"/>
</dbReference>
<protein>
    <submittedName>
        <fullName evidence="1">Uncharacterized protein</fullName>
    </submittedName>
</protein>
<evidence type="ECO:0000313" key="1">
    <source>
        <dbReference type="EMBL" id="MBO0930037.1"/>
    </source>
</evidence>
<gene>
    <name evidence="1" type="ORF">J2I48_03485</name>
</gene>
<keyword evidence="2" id="KW-1185">Reference proteome</keyword>
<dbReference type="Proteomes" id="UP000664795">
    <property type="component" value="Unassembled WGS sequence"/>
</dbReference>
<dbReference type="AlphaFoldDB" id="A0A939JUQ8"/>
<reference evidence="1 2" key="1">
    <citation type="submission" date="2021-03" db="EMBL/GenBank/DDBJ databases">
        <title>Fibrella sp. HMF5036 genome sequencing and assembly.</title>
        <authorList>
            <person name="Kang H."/>
            <person name="Kim H."/>
            <person name="Bae S."/>
            <person name="Joh K."/>
        </authorList>
    </citation>
    <scope>NUCLEOTIDE SEQUENCE [LARGE SCALE GENOMIC DNA]</scope>
    <source>
        <strain evidence="1 2">HMF5036</strain>
    </source>
</reference>
<organism evidence="1 2">
    <name type="scientific">Fibrella aquatilis</name>
    <dbReference type="NCBI Taxonomy" id="2817059"/>
    <lineage>
        <taxon>Bacteria</taxon>
        <taxon>Pseudomonadati</taxon>
        <taxon>Bacteroidota</taxon>
        <taxon>Cytophagia</taxon>
        <taxon>Cytophagales</taxon>
        <taxon>Spirosomataceae</taxon>
        <taxon>Fibrella</taxon>
    </lineage>
</organism>
<sequence>MIVPISCKEPVLVENEVSAEAKQEEMLKMMSLASTLLEKVAQSEPARQELVDAALERIYGSQDVLFRDLFESAPKGARASQLRTSNFRSAWSTAKAELAADSKARGAFGSELKVLEKWLADNHIVAWMPMFSILKQFNIPINDITITYHPLIQDSVSTGVRINLADGKRSTVSKVNKRYVDDHPTWVIMPAEKYEGKYTVEQPKSANGRKRLDDLTPVGSPLSPSIYKNCQTIDNNWIVQTKFFQYRLITDWDPELFGGDSEVTILRASADGGVINTANGFLPGGATYVIWENVTVPYDDIQRMRWGDLWYSNQYTTDLDDNWKTVEAEQKILILDDDTGSLKFSGEVGAGWSGTTVSATAKINVTYDDVRAHNNGNIKFYNPIDRCSYFATANKDGGNGLTQPESQQVRIVNVFNFRLTFPYTAGTRSPGWRINQVDGSYYYFPMKFIQLP</sequence>
<name>A0A939JUQ8_9BACT</name>
<dbReference type="RefSeq" id="WP_207334003.1">
    <property type="nucleotide sequence ID" value="NZ_JAFMYU010000002.1"/>
</dbReference>
<evidence type="ECO:0000313" key="2">
    <source>
        <dbReference type="Proteomes" id="UP000664795"/>
    </source>
</evidence>
<proteinExistence type="predicted"/>
<comment type="caution">
    <text evidence="1">The sequence shown here is derived from an EMBL/GenBank/DDBJ whole genome shotgun (WGS) entry which is preliminary data.</text>
</comment>
<accession>A0A939JUQ8</accession>